<dbReference type="GO" id="GO:0005680">
    <property type="term" value="C:anaphase-promoting complex"/>
    <property type="evidence" value="ECO:0007669"/>
    <property type="project" value="InterPro"/>
</dbReference>
<evidence type="ECO:0000256" key="1">
    <source>
        <dbReference type="ARBA" id="ARBA00010547"/>
    </source>
</evidence>
<keyword evidence="4" id="KW-0131">Cell cycle</keyword>
<evidence type="ECO:0000256" key="4">
    <source>
        <dbReference type="ARBA" id="ARBA00023306"/>
    </source>
</evidence>
<evidence type="ECO:0008006" key="8">
    <source>
        <dbReference type="Google" id="ProtNLM"/>
    </source>
</evidence>
<dbReference type="GO" id="GO:0007091">
    <property type="term" value="P:metaphase/anaphase transition of mitotic cell cycle"/>
    <property type="evidence" value="ECO:0007669"/>
    <property type="project" value="TreeGrafter"/>
</dbReference>
<evidence type="ECO:0000313" key="7">
    <source>
        <dbReference type="Proteomes" id="UP001153365"/>
    </source>
</evidence>
<keyword evidence="7" id="KW-1185">Reference proteome</keyword>
<accession>A0AAV0B339</accession>
<protein>
    <recommendedName>
        <fullName evidence="8">Anaphase-promoting complex subunit 1</fullName>
    </recommendedName>
</protein>
<dbReference type="PANTHER" id="PTHR12827">
    <property type="entry name" value="MEIOTIC CHECKPOINT REGULATOR TSG24 FAMILY MEMBER"/>
    <property type="match status" value="1"/>
</dbReference>
<evidence type="ECO:0000256" key="2">
    <source>
        <dbReference type="ARBA" id="ARBA00022618"/>
    </source>
</evidence>
<dbReference type="GO" id="GO:0031145">
    <property type="term" value="P:anaphase-promoting complex-dependent catabolic process"/>
    <property type="evidence" value="ECO:0007669"/>
    <property type="project" value="TreeGrafter"/>
</dbReference>
<dbReference type="GO" id="GO:0060090">
    <property type="term" value="F:molecular adaptor activity"/>
    <property type="evidence" value="ECO:0007669"/>
    <property type="project" value="TreeGrafter"/>
</dbReference>
<dbReference type="EMBL" id="CALTRL010002579">
    <property type="protein sequence ID" value="CAH7676060.1"/>
    <property type="molecule type" value="Genomic_DNA"/>
</dbReference>
<dbReference type="AlphaFoldDB" id="A0AAV0B339"/>
<dbReference type="EMBL" id="CALTRL010001786">
    <property type="protein sequence ID" value="CAH7673703.1"/>
    <property type="molecule type" value="Genomic_DNA"/>
</dbReference>
<organism evidence="6 7">
    <name type="scientific">Phakopsora pachyrhizi</name>
    <name type="common">Asian soybean rust disease fungus</name>
    <dbReference type="NCBI Taxonomy" id="170000"/>
    <lineage>
        <taxon>Eukaryota</taxon>
        <taxon>Fungi</taxon>
        <taxon>Dikarya</taxon>
        <taxon>Basidiomycota</taxon>
        <taxon>Pucciniomycotina</taxon>
        <taxon>Pucciniomycetes</taxon>
        <taxon>Pucciniales</taxon>
        <taxon>Phakopsoraceae</taxon>
        <taxon>Phakopsora</taxon>
    </lineage>
</organism>
<dbReference type="Proteomes" id="UP001153365">
    <property type="component" value="Unassembled WGS sequence"/>
</dbReference>
<reference evidence="6" key="1">
    <citation type="submission" date="2022-06" db="EMBL/GenBank/DDBJ databases">
        <authorList>
            <consortium name="SYNGENTA / RWTH Aachen University"/>
        </authorList>
    </citation>
    <scope>NUCLEOTIDE SEQUENCE</scope>
</reference>
<evidence type="ECO:0000313" key="5">
    <source>
        <dbReference type="EMBL" id="CAH7673703.1"/>
    </source>
</evidence>
<dbReference type="InterPro" id="IPR024990">
    <property type="entry name" value="Apc1"/>
</dbReference>
<dbReference type="PROSITE" id="PS51257">
    <property type="entry name" value="PROKAR_LIPOPROTEIN"/>
    <property type="match status" value="1"/>
</dbReference>
<evidence type="ECO:0000256" key="3">
    <source>
        <dbReference type="ARBA" id="ARBA00022776"/>
    </source>
</evidence>
<gene>
    <name evidence="6" type="ORF">PPACK8108_LOCUS11163</name>
    <name evidence="5" type="ORF">PPACK8108_LOCUS8588</name>
</gene>
<comment type="similarity">
    <text evidence="1">Belongs to the APC1 family.</text>
</comment>
<keyword evidence="2" id="KW-0132">Cell division</keyword>
<sequence length="230" mass="25653">MIKQSRLQICYLLQSFNYHQLQSQLLGGACFWYKTDPKIAANVPMIKLYIRLLPTNFIIQPDPVKIEPLSWPRFHAGVAAALSLSVDSRDFDSSQISLGQPDKLDDQHAGYLLGLGLNQHLKSINQVQIFRYLESKHDMTSIGVLLGLSSTFIGTGDPRVSSIIAAHVPAMQVNPLIQSARFMGFGILHFGTGNRRISDGMLREFGKTWRVLTDTPDNFRESYTLCAGLG</sequence>
<dbReference type="GO" id="GO:0051301">
    <property type="term" value="P:cell division"/>
    <property type="evidence" value="ECO:0007669"/>
    <property type="project" value="UniProtKB-KW"/>
</dbReference>
<dbReference type="GO" id="GO:0070979">
    <property type="term" value="P:protein K11-linked ubiquitination"/>
    <property type="evidence" value="ECO:0007669"/>
    <property type="project" value="TreeGrafter"/>
</dbReference>
<comment type="caution">
    <text evidence="6">The sequence shown here is derived from an EMBL/GenBank/DDBJ whole genome shotgun (WGS) entry which is preliminary data.</text>
</comment>
<name>A0AAV0B339_PHAPC</name>
<dbReference type="PANTHER" id="PTHR12827:SF3">
    <property type="entry name" value="ANAPHASE-PROMOTING COMPLEX SUBUNIT 1"/>
    <property type="match status" value="1"/>
</dbReference>
<dbReference type="Gene3D" id="1.25.10.10">
    <property type="entry name" value="Leucine-rich Repeat Variant"/>
    <property type="match status" value="1"/>
</dbReference>
<dbReference type="InterPro" id="IPR011989">
    <property type="entry name" value="ARM-like"/>
</dbReference>
<proteinExistence type="inferred from homology"/>
<keyword evidence="3" id="KW-0498">Mitosis</keyword>
<evidence type="ECO:0000313" key="6">
    <source>
        <dbReference type="EMBL" id="CAH7676060.1"/>
    </source>
</evidence>